<dbReference type="Pfam" id="PF00702">
    <property type="entry name" value="Hydrolase"/>
    <property type="match status" value="1"/>
</dbReference>
<dbReference type="PRINTS" id="PR00413">
    <property type="entry name" value="HADHALOGNASE"/>
</dbReference>
<evidence type="ECO:0000256" key="2">
    <source>
        <dbReference type="ARBA" id="ARBA00022801"/>
    </source>
</evidence>
<gene>
    <name evidence="4" type="ORF">HNQ47_001706</name>
</gene>
<dbReference type="GO" id="GO:0016787">
    <property type="term" value="F:hydrolase activity"/>
    <property type="evidence" value="ECO:0007669"/>
    <property type="project" value="UniProtKB-KW"/>
</dbReference>
<reference evidence="4 5" key="1">
    <citation type="submission" date="2020-08" db="EMBL/GenBank/DDBJ databases">
        <title>Genomic Encyclopedia of Type Strains, Phase IV (KMG-IV): sequencing the most valuable type-strain genomes for metagenomic binning, comparative biology and taxonomic classification.</title>
        <authorList>
            <person name="Goeker M."/>
        </authorList>
    </citation>
    <scope>NUCLEOTIDE SEQUENCE [LARGE SCALE GENOMIC DNA]</scope>
    <source>
        <strain evidence="4 5">DSM 25799</strain>
    </source>
</reference>
<evidence type="ECO:0000256" key="3">
    <source>
        <dbReference type="ARBA" id="ARBA00022842"/>
    </source>
</evidence>
<sequence>MKAAFDFDNTLYNLQTPLDVCVDELIEEPIDKDQFYLLTRKYNEELFPLQQAGKITYDEIMRRRLRLAMEDLHVDVSRIDLDQFIRRYKEAQDHIQISDLYRTYFMTTTDEIAILTNGDNTRQREKLAAAGLTELIPADHIFTSTQLGYAKPDPRVFLKMLELLGDKAENWYYIGDNYDIDMVGAKSAGLHTIHLNRHRQNEGPCSDHTVYTEAECIDLLKKLA</sequence>
<dbReference type="SFLD" id="SFLDS00003">
    <property type="entry name" value="Haloacid_Dehalogenase"/>
    <property type="match status" value="1"/>
</dbReference>
<dbReference type="InterPro" id="IPR023214">
    <property type="entry name" value="HAD_sf"/>
</dbReference>
<keyword evidence="3" id="KW-0460">Magnesium</keyword>
<dbReference type="EMBL" id="JACHHK010000007">
    <property type="protein sequence ID" value="MBB5183667.1"/>
    <property type="molecule type" value="Genomic_DNA"/>
</dbReference>
<dbReference type="InterPro" id="IPR036412">
    <property type="entry name" value="HAD-like_sf"/>
</dbReference>
<evidence type="ECO:0000313" key="5">
    <source>
        <dbReference type="Proteomes" id="UP000539953"/>
    </source>
</evidence>
<protein>
    <submittedName>
        <fullName evidence="4">Putative hydrolase of the HAD superfamily</fullName>
    </submittedName>
</protein>
<dbReference type="SUPFAM" id="SSF56784">
    <property type="entry name" value="HAD-like"/>
    <property type="match status" value="1"/>
</dbReference>
<dbReference type="Gene3D" id="3.40.50.1000">
    <property type="entry name" value="HAD superfamily/HAD-like"/>
    <property type="match status" value="1"/>
</dbReference>
<dbReference type="SFLD" id="SFLDG01129">
    <property type="entry name" value="C1.5:_HAD__Beta-PGM__Phosphata"/>
    <property type="match status" value="1"/>
</dbReference>
<dbReference type="Gene3D" id="1.10.150.240">
    <property type="entry name" value="Putative phosphatase, domain 2"/>
    <property type="match status" value="1"/>
</dbReference>
<evidence type="ECO:0000313" key="4">
    <source>
        <dbReference type="EMBL" id="MBB5183667.1"/>
    </source>
</evidence>
<keyword evidence="5" id="KW-1185">Reference proteome</keyword>
<accession>A0A7W8FY56</accession>
<dbReference type="NCBIfam" id="TIGR01549">
    <property type="entry name" value="HAD-SF-IA-v1"/>
    <property type="match status" value="1"/>
</dbReference>
<organism evidence="4 5">
    <name type="scientific">Catenisphaera adipataccumulans</name>
    <dbReference type="NCBI Taxonomy" id="700500"/>
    <lineage>
        <taxon>Bacteria</taxon>
        <taxon>Bacillati</taxon>
        <taxon>Bacillota</taxon>
        <taxon>Erysipelotrichia</taxon>
        <taxon>Erysipelotrichales</taxon>
        <taxon>Erysipelotrichaceae</taxon>
        <taxon>Catenisphaera</taxon>
    </lineage>
</organism>
<dbReference type="RefSeq" id="WP_183328964.1">
    <property type="nucleotide sequence ID" value="NZ_JACHHK010000007.1"/>
</dbReference>
<proteinExistence type="predicted"/>
<evidence type="ECO:0000256" key="1">
    <source>
        <dbReference type="ARBA" id="ARBA00001946"/>
    </source>
</evidence>
<keyword evidence="2 4" id="KW-0378">Hydrolase</keyword>
<dbReference type="AlphaFoldDB" id="A0A7W8FY56"/>
<dbReference type="Proteomes" id="UP000539953">
    <property type="component" value="Unassembled WGS sequence"/>
</dbReference>
<dbReference type="InterPro" id="IPR023198">
    <property type="entry name" value="PGP-like_dom2"/>
</dbReference>
<comment type="cofactor">
    <cofactor evidence="1">
        <name>Mg(2+)</name>
        <dbReference type="ChEBI" id="CHEBI:18420"/>
    </cofactor>
</comment>
<dbReference type="GO" id="GO:0044281">
    <property type="term" value="P:small molecule metabolic process"/>
    <property type="evidence" value="ECO:0007669"/>
    <property type="project" value="UniProtKB-ARBA"/>
</dbReference>
<name>A0A7W8FY56_9FIRM</name>
<dbReference type="PANTHER" id="PTHR46470">
    <property type="entry name" value="N-ACYLNEURAMINATE-9-PHOSPHATASE"/>
    <property type="match status" value="1"/>
</dbReference>
<dbReference type="InterPro" id="IPR051400">
    <property type="entry name" value="HAD-like_hydrolase"/>
</dbReference>
<dbReference type="InterPro" id="IPR006439">
    <property type="entry name" value="HAD-SF_hydro_IA"/>
</dbReference>
<comment type="caution">
    <text evidence="4">The sequence shown here is derived from an EMBL/GenBank/DDBJ whole genome shotgun (WGS) entry which is preliminary data.</text>
</comment>